<keyword evidence="2" id="KW-1185">Reference proteome</keyword>
<evidence type="ECO:0000313" key="2">
    <source>
        <dbReference type="Proteomes" id="UP001056120"/>
    </source>
</evidence>
<name>A0ACB9IXU3_9ASTR</name>
<proteinExistence type="predicted"/>
<reference evidence="1 2" key="2">
    <citation type="journal article" date="2022" name="Mol. Ecol. Resour.">
        <title>The genomes of chicory, endive, great burdock and yacon provide insights into Asteraceae paleo-polyploidization history and plant inulin production.</title>
        <authorList>
            <person name="Fan W."/>
            <person name="Wang S."/>
            <person name="Wang H."/>
            <person name="Wang A."/>
            <person name="Jiang F."/>
            <person name="Liu H."/>
            <person name="Zhao H."/>
            <person name="Xu D."/>
            <person name="Zhang Y."/>
        </authorList>
    </citation>
    <scope>NUCLEOTIDE SEQUENCE [LARGE SCALE GENOMIC DNA]</scope>
    <source>
        <strain evidence="2">cv. Yunnan</strain>
        <tissue evidence="1">Leaves</tissue>
    </source>
</reference>
<evidence type="ECO:0000313" key="1">
    <source>
        <dbReference type="EMBL" id="KAI3812503.1"/>
    </source>
</evidence>
<accession>A0ACB9IXU3</accession>
<reference evidence="2" key="1">
    <citation type="journal article" date="2022" name="Mol. Ecol. Resour.">
        <title>The genomes of chicory, endive, great burdock and yacon provide insights into Asteraceae palaeo-polyploidization history and plant inulin production.</title>
        <authorList>
            <person name="Fan W."/>
            <person name="Wang S."/>
            <person name="Wang H."/>
            <person name="Wang A."/>
            <person name="Jiang F."/>
            <person name="Liu H."/>
            <person name="Zhao H."/>
            <person name="Xu D."/>
            <person name="Zhang Y."/>
        </authorList>
    </citation>
    <scope>NUCLEOTIDE SEQUENCE [LARGE SCALE GENOMIC DNA]</scope>
    <source>
        <strain evidence="2">cv. Yunnan</strain>
    </source>
</reference>
<gene>
    <name evidence="1" type="ORF">L1987_17213</name>
</gene>
<organism evidence="1 2">
    <name type="scientific">Smallanthus sonchifolius</name>
    <dbReference type="NCBI Taxonomy" id="185202"/>
    <lineage>
        <taxon>Eukaryota</taxon>
        <taxon>Viridiplantae</taxon>
        <taxon>Streptophyta</taxon>
        <taxon>Embryophyta</taxon>
        <taxon>Tracheophyta</taxon>
        <taxon>Spermatophyta</taxon>
        <taxon>Magnoliopsida</taxon>
        <taxon>eudicotyledons</taxon>
        <taxon>Gunneridae</taxon>
        <taxon>Pentapetalae</taxon>
        <taxon>asterids</taxon>
        <taxon>campanulids</taxon>
        <taxon>Asterales</taxon>
        <taxon>Asteraceae</taxon>
        <taxon>Asteroideae</taxon>
        <taxon>Heliantheae alliance</taxon>
        <taxon>Millerieae</taxon>
        <taxon>Smallanthus</taxon>
    </lineage>
</organism>
<comment type="caution">
    <text evidence="1">The sequence shown here is derived from an EMBL/GenBank/DDBJ whole genome shotgun (WGS) entry which is preliminary data.</text>
</comment>
<dbReference type="Proteomes" id="UP001056120">
    <property type="component" value="Linkage Group LG06"/>
</dbReference>
<sequence>MGLRRNNESTDGVNQQSFMRDSAMDRFPNRRFATTRADEKSEFCYASRHCLQFACRHCLQFEGIFFSPWKSGFDGVGFSISSSRKQKGGIAPDSDEGGGR</sequence>
<protein>
    <submittedName>
        <fullName evidence="1">Uncharacterized protein</fullName>
    </submittedName>
</protein>
<dbReference type="EMBL" id="CM042023">
    <property type="protein sequence ID" value="KAI3812503.1"/>
    <property type="molecule type" value="Genomic_DNA"/>
</dbReference>